<comment type="caution">
    <text evidence="2">The sequence shown here is derived from an EMBL/GenBank/DDBJ whole genome shotgun (WGS) entry which is preliminary data.</text>
</comment>
<name>A0A951Q362_9NOST</name>
<organism evidence="2 3">
    <name type="scientific">Mojavia pulchra JT2-VF2</name>
    <dbReference type="NCBI Taxonomy" id="287848"/>
    <lineage>
        <taxon>Bacteria</taxon>
        <taxon>Bacillati</taxon>
        <taxon>Cyanobacteriota</taxon>
        <taxon>Cyanophyceae</taxon>
        <taxon>Nostocales</taxon>
        <taxon>Nostocaceae</taxon>
    </lineage>
</organism>
<proteinExistence type="predicted"/>
<dbReference type="AlphaFoldDB" id="A0A951Q362"/>
<keyword evidence="1" id="KW-0472">Membrane</keyword>
<protein>
    <submittedName>
        <fullName evidence="2">GDYXXLXY domain-containing protein</fullName>
    </submittedName>
</protein>
<keyword evidence="1" id="KW-0812">Transmembrane</keyword>
<reference evidence="2" key="1">
    <citation type="submission" date="2021-05" db="EMBL/GenBank/DDBJ databases">
        <authorList>
            <person name="Pietrasiak N."/>
            <person name="Ward R."/>
            <person name="Stajich J.E."/>
            <person name="Kurbessoian T."/>
        </authorList>
    </citation>
    <scope>NUCLEOTIDE SEQUENCE</scope>
    <source>
        <strain evidence="2">JT2-VF2</strain>
    </source>
</reference>
<evidence type="ECO:0000313" key="2">
    <source>
        <dbReference type="EMBL" id="MBW4564043.1"/>
    </source>
</evidence>
<gene>
    <name evidence="2" type="ORF">KME32_23470</name>
</gene>
<dbReference type="InterPro" id="IPR025833">
    <property type="entry name" value="GDYXXLXY"/>
</dbReference>
<dbReference type="Pfam" id="PF14345">
    <property type="entry name" value="GDYXXLXY"/>
    <property type="match status" value="1"/>
</dbReference>
<reference evidence="2" key="2">
    <citation type="journal article" date="2022" name="Microbiol. Resour. Announc.">
        <title>Metagenome Sequencing to Explore Phylogenomics of Terrestrial Cyanobacteria.</title>
        <authorList>
            <person name="Ward R.D."/>
            <person name="Stajich J.E."/>
            <person name="Johansen J.R."/>
            <person name="Huntemann M."/>
            <person name="Clum A."/>
            <person name="Foster B."/>
            <person name="Foster B."/>
            <person name="Roux S."/>
            <person name="Palaniappan K."/>
            <person name="Varghese N."/>
            <person name="Mukherjee S."/>
            <person name="Reddy T.B.K."/>
            <person name="Daum C."/>
            <person name="Copeland A."/>
            <person name="Chen I.A."/>
            <person name="Ivanova N.N."/>
            <person name="Kyrpides N.C."/>
            <person name="Shapiro N."/>
            <person name="Eloe-Fadrosh E.A."/>
            <person name="Pietrasiak N."/>
        </authorList>
    </citation>
    <scope>NUCLEOTIDE SEQUENCE</scope>
    <source>
        <strain evidence="2">JT2-VF2</strain>
    </source>
</reference>
<dbReference type="EMBL" id="JAHHHN010000018">
    <property type="protein sequence ID" value="MBW4564043.1"/>
    <property type="molecule type" value="Genomic_DNA"/>
</dbReference>
<dbReference type="Proteomes" id="UP000715781">
    <property type="component" value="Unassembled WGS sequence"/>
</dbReference>
<feature type="transmembrane region" description="Helical" evidence="1">
    <location>
        <begin position="20"/>
        <end position="39"/>
    </location>
</feature>
<accession>A0A951Q362</accession>
<evidence type="ECO:0000256" key="1">
    <source>
        <dbReference type="SAM" id="Phobius"/>
    </source>
</evidence>
<evidence type="ECO:0000313" key="3">
    <source>
        <dbReference type="Proteomes" id="UP000715781"/>
    </source>
</evidence>
<sequence length="218" mass="24296">MKTNQALTLETESSQKPIAVWRFLIPLLIQAGLILAIPAQSVYTVVTGKTAILQTLPVDPYDLLRGYSVTLNYEVSRLSTLKKLPGWTDLVKQHPGTNKEYDPLAPGTIVYVILEAQKSSNGIPQAWKPVRVSGQLPNSLPANQLALKGLYTRDNSITYGLETYYIPEDQRQDINNDIAKARPSKPGESQPIVVEVKINAQGQAVPISMWVRDRKYHF</sequence>
<keyword evidence="1" id="KW-1133">Transmembrane helix</keyword>